<sequence>MIRQPEDAEKKEIVKGPREFSGRQKMSFAHTDVQSKACCSGRNRRKGFLGALTLILLLSLTSFSQAAIPDVPASGAYIEAEDYVGMGAPNPWAWEFQSSVTGFQGTGYLYTTNGGTGTTPNGSRVDFPVNFLEAGTYQIWLRGRDQDGAGGGDSTFWGMDGTVLGALTQAGDNRWEWTTRLQNGTNQVTINAPGGHTLNLWPRETGQHTDSIFIIRTDKPLPDNLSEGSAAGVPTGHTALDFSQTGPGAGYITIADGQKVNGDTIDLVTGKIDGNDLVYDTDLSGLTYRPLLPPSDGFNGYAVGSKWTKVDVGGDTTPDPVIDNSGVLHLTGSGQNIWNRSDYFTYLYQNGIRGDFSIDVHVKNLQNTNGYAKAGIMVRQSLAGNSQHAMALMTYSNGAGFYRRTTAGANSQNTLAAGQTTPKWVRITREGNTFTGYYSADGVSWNLIGSDTVVMSDPVIIGLGVTSADANQDNTAQFDNFLFTDTVMGATSGWTDVTTPFGAVAAGWGTDPGVPEERAMALKSGGTLAVNTFTYSSCVDTTPSSITIPAGQIVSGGSVSLPSLFDTEGNVAGFTYQINGVGANNPWNSNAFGTDTPEDVTLTVRGSDPDCGGSLHSASATITVDNTCQDSTPSTLTIATGQSTGGRSVDLTTLFTKTGDVGSFTYEINGVPVTSPWNSTALVPVNSDGSVTLTVSGIDPNDDCPEKPDILIEASNTIYVDNRCTGVDPTVLFDDSPKYVASGKQVAYTVTVFNNDGLICDPMDVTLSLVGDSNLSDFDASILMGGTQSVLPRDSRTWEMIVGAREDVPEWQENTTTVRATIDSDPNGHVHTAVDASTKTVVFLVSPITHNSITTKSSKWGGNWGTSDAGSKYGNFTCLTCHEKNSPNVKWMRETIATPDGSNWESTGTNSVTVVFNDARDGSSDWGNDDPYGLDGADFDNNGGPGRTSSNRSCEVCHSQTLYHRYDTSGQAELAHFNDRACIDCHRHDEGFTADCTNCHGNPPIDDSHGGPWGLADVPGVTGSVTAGTHYKHVVVLNYPCTYCHANYRGVDQMPHQNAESGLYDINHTFNVFDSPESGATAGHYTGQDGVSYEGVIVAPGQGTLSCESIYCHGGTDNMGGSNPQWNGNIACDSCHGTSATNTPPGYSHTTHVGKMGIACTVCHGMEVGNTTQDNPGLVGHEGANVKGHVNGSVHIDLSLLQDPPYNNSNPTYRGQTLWNSGTLAPSAEYGTCSNIACHYNTETPVWNDGPATCVTCHNNTGESGGPAQTSWRVGTIGINNAAPNTGNHDEHCDPADGIDTAMIGAFVNKCDSCHGAGANSGEHVGHIDFTTDFAGGFTYDDVDGSCANSCHYTDATYNWGSVGALPCHYCHMPRTDGSGGAYIGPTVVNPDGTGFDGRDGDGNGTYWTGYGSHLKKTRGETLGAGTNWDAQCQICHPYHEGGVEVPLPPSNWTAASGTSSPQMGSNMQEKLGLQFPVTGGIHLKPYSGAASEAEVCWNCHGTDDTINEWGFNTDTAPGFPNSQNIWSGPSHNYGHLYSDAGWTTQTPYWVDTNGKGMYRKDYYQHSTQTTPSYVLSQRISSVHSVNFELGENEASSVKLNINADGTVKRDNTQTLEARDKIRCTYCHDVHDMNRALVNDLTQENSSGPPYLRGTWMGNPYGPDMPPISGYTYPTDGGYHNRGNRFASFSSDNNNRGNMVFSAAVPRLFVDTQQNKGGYFIDQNSGWPTDGRTLEDTAGICVMCHGGNVDNLDYYTNASMWRTGTVNGHSNAVLGGTGANKRDIFDARRGGTGRMWMAAQEGVNIRQYGKNPPGGGYQPRSIGPFRGVFYTSGNKPAKDRAAGAPPRNTGWYGGTVGSTTRGGQYNAWYSASGIGTHGGPSGRAHDFTCSKCHTPHASGLPALLITNCLDANVSNWSSGNAGPNQTGQAPNTANTCHRKSSTTTGWNKLAPGQ</sequence>
<keyword evidence="2" id="KW-0812">Transmembrane</keyword>
<dbReference type="Gene3D" id="2.60.120.200">
    <property type="match status" value="1"/>
</dbReference>
<dbReference type="STRING" id="483547.GSUB_02930"/>
<dbReference type="SUPFAM" id="SSF48695">
    <property type="entry name" value="Multiheme cytochromes"/>
    <property type="match status" value="2"/>
</dbReference>
<feature type="region of interest" description="Disordered" evidence="1">
    <location>
        <begin position="929"/>
        <end position="952"/>
    </location>
</feature>
<dbReference type="EMBL" id="CP010311">
    <property type="protein sequence ID" value="AJF05736.1"/>
    <property type="molecule type" value="Genomic_DNA"/>
</dbReference>
<dbReference type="HOGENOM" id="CLU_234733_0_0_7"/>
<keyword evidence="4" id="KW-1185">Reference proteome</keyword>
<dbReference type="Proteomes" id="UP000035036">
    <property type="component" value="Chromosome"/>
</dbReference>
<dbReference type="CDD" id="cd02795">
    <property type="entry name" value="CBM6-CBM35-CBM36_like"/>
    <property type="match status" value="1"/>
</dbReference>
<dbReference type="Gene3D" id="2.60.120.260">
    <property type="entry name" value="Galactose-binding domain-like"/>
    <property type="match status" value="1"/>
</dbReference>
<evidence type="ECO:0000313" key="3">
    <source>
        <dbReference type="EMBL" id="AJF05736.1"/>
    </source>
</evidence>
<dbReference type="InterPro" id="IPR036280">
    <property type="entry name" value="Multihaem_cyt_sf"/>
</dbReference>
<dbReference type="Gene3D" id="3.90.10.10">
    <property type="entry name" value="Cytochrome C3"/>
    <property type="match status" value="1"/>
</dbReference>
<feature type="region of interest" description="Disordered" evidence="1">
    <location>
        <begin position="1835"/>
        <end position="1855"/>
    </location>
</feature>
<feature type="transmembrane region" description="Helical" evidence="2">
    <location>
        <begin position="48"/>
        <end position="68"/>
    </location>
</feature>
<dbReference type="KEGG" id="gsb:GSUB_02930"/>
<dbReference type="SUPFAM" id="SSF49899">
    <property type="entry name" value="Concanavalin A-like lectins/glucanases"/>
    <property type="match status" value="1"/>
</dbReference>
<organism evidence="3 4">
    <name type="scientific">Geoalkalibacter subterraneus</name>
    <dbReference type="NCBI Taxonomy" id="483547"/>
    <lineage>
        <taxon>Bacteria</taxon>
        <taxon>Pseudomonadati</taxon>
        <taxon>Thermodesulfobacteriota</taxon>
        <taxon>Desulfuromonadia</taxon>
        <taxon>Desulfuromonadales</taxon>
        <taxon>Geoalkalibacteraceae</taxon>
        <taxon>Geoalkalibacter</taxon>
    </lineage>
</organism>
<accession>A0A0B5FQ61</accession>
<evidence type="ECO:0000256" key="1">
    <source>
        <dbReference type="SAM" id="MobiDB-lite"/>
    </source>
</evidence>
<name>A0A0B5FQ61_9BACT</name>
<gene>
    <name evidence="3" type="ORF">GSUB_02930</name>
</gene>
<feature type="compositionally biased region" description="Polar residues" evidence="1">
    <location>
        <begin position="1919"/>
        <end position="1946"/>
    </location>
</feature>
<keyword evidence="2" id="KW-1133">Transmembrane helix</keyword>
<reference evidence="3 4" key="1">
    <citation type="journal article" date="2015" name="Genome Announc.">
        <title>Genomes of Geoalkalibacter ferrihydriticus Z-0531T and Geoalkalibacter subterraneus Red1T, Two Haloalkaliphilic Metal-Reducing Deltaproteobacteria.</title>
        <authorList>
            <person name="Badalamenti J.P."/>
            <person name="Krajmalnik-Brown R."/>
            <person name="Torres C.I."/>
            <person name="Bond D.R."/>
        </authorList>
    </citation>
    <scope>NUCLEOTIDE SEQUENCE [LARGE SCALE GENOMIC DNA]</scope>
    <source>
        <strain evidence="3 4">Red1</strain>
    </source>
</reference>
<dbReference type="NCBIfam" id="TIGR01904">
    <property type="entry name" value="GSu_C4xC__C2xCH"/>
    <property type="match status" value="2"/>
</dbReference>
<proteinExistence type="predicted"/>
<evidence type="ECO:0000313" key="4">
    <source>
        <dbReference type="Proteomes" id="UP000035036"/>
    </source>
</evidence>
<keyword evidence="2" id="KW-0472">Membrane</keyword>
<protein>
    <submittedName>
        <fullName evidence="3">Uncharacterized protein</fullName>
    </submittedName>
</protein>
<dbReference type="InterPro" id="IPR013320">
    <property type="entry name" value="ConA-like_dom_sf"/>
</dbReference>
<dbReference type="InterPro" id="IPR010176">
    <property type="entry name" value="C4xCH_C2xCH_motif_GEOSU"/>
</dbReference>
<evidence type="ECO:0000256" key="2">
    <source>
        <dbReference type="SAM" id="Phobius"/>
    </source>
</evidence>
<feature type="region of interest" description="Disordered" evidence="1">
    <location>
        <begin position="1919"/>
        <end position="1953"/>
    </location>
</feature>